<dbReference type="CDD" id="cd19499">
    <property type="entry name" value="RecA-like_ClpB_Hsp104-like"/>
    <property type="match status" value="1"/>
</dbReference>
<evidence type="ECO:0000259" key="4">
    <source>
        <dbReference type="Pfam" id="PF07724"/>
    </source>
</evidence>
<dbReference type="EMBL" id="VBUC01000024">
    <property type="protein sequence ID" value="TLS97089.1"/>
    <property type="molecule type" value="Genomic_DNA"/>
</dbReference>
<evidence type="ECO:0000256" key="2">
    <source>
        <dbReference type="ARBA" id="ARBA00022741"/>
    </source>
</evidence>
<sequence>MIYFKFLILILFFIGCSQKEPVAVYEPESIKIIYTSSKNLNIYDGESHPVVLMVYQMNEIQKFDSLTKNVNGIDKLLKNTIEDPSIVSVNKYIVNPNENQEIGVFLLLGTSGIGKTQTAIELADLIFNNKKAITTINMGEFQEKHSVSRLIGSPPGYVGYGEGGMLSEAVRKKPYSVVLIDEVEKAHPDILNIFYQVFDKGILVDGEGKEINFKDTLIIMTITPLTKYPKINQHTEPLDV</sequence>
<dbReference type="SUPFAM" id="SSF52540">
    <property type="entry name" value="P-loop containing nucleoside triphosphate hydrolases"/>
    <property type="match status" value="1"/>
</dbReference>
<protein>
    <recommendedName>
        <fullName evidence="1">Chaperone protein ClpB</fullName>
    </recommendedName>
</protein>
<keyword evidence="6" id="KW-1185">Reference proteome</keyword>
<name>A0ABY2V2K8_9BACT</name>
<evidence type="ECO:0000256" key="1">
    <source>
        <dbReference type="ARBA" id="ARBA00017574"/>
    </source>
</evidence>
<dbReference type="PROSITE" id="PS51257">
    <property type="entry name" value="PROKAR_LIPOPROTEIN"/>
    <property type="match status" value="1"/>
</dbReference>
<dbReference type="InterPro" id="IPR027417">
    <property type="entry name" value="P-loop_NTPase"/>
</dbReference>
<dbReference type="InterPro" id="IPR003959">
    <property type="entry name" value="ATPase_AAA_core"/>
</dbReference>
<reference evidence="5 6" key="1">
    <citation type="submission" date="2019-05" db="EMBL/GenBank/DDBJ databases">
        <title>Arcobacter cibarius and Arcobacter thereius providing challenges in identification an antibiotic susceptibility and Quinolone resistance.</title>
        <authorList>
            <person name="Busch A."/>
            <person name="Hanel I."/>
            <person name="Hotzel H."/>
            <person name="Tomaso H."/>
        </authorList>
    </citation>
    <scope>NUCLEOTIDE SEQUENCE [LARGE SCALE GENOMIC DNA]</scope>
    <source>
        <strain evidence="5 6">16CS0831-2</strain>
    </source>
</reference>
<dbReference type="InterPro" id="IPR050130">
    <property type="entry name" value="ClpA_ClpB"/>
</dbReference>
<evidence type="ECO:0000313" key="5">
    <source>
        <dbReference type="EMBL" id="TLS97089.1"/>
    </source>
</evidence>
<feature type="domain" description="ATPase AAA-type core" evidence="4">
    <location>
        <begin position="101"/>
        <end position="222"/>
    </location>
</feature>
<dbReference type="PANTHER" id="PTHR11638">
    <property type="entry name" value="ATP-DEPENDENT CLP PROTEASE"/>
    <property type="match status" value="1"/>
</dbReference>
<dbReference type="Gene3D" id="3.40.50.300">
    <property type="entry name" value="P-loop containing nucleotide triphosphate hydrolases"/>
    <property type="match status" value="1"/>
</dbReference>
<comment type="caution">
    <text evidence="5">The sequence shown here is derived from an EMBL/GenBank/DDBJ whole genome shotgun (WGS) entry which is preliminary data.</text>
</comment>
<keyword evidence="3" id="KW-0067">ATP-binding</keyword>
<dbReference type="PRINTS" id="PR00300">
    <property type="entry name" value="CLPPROTEASEA"/>
</dbReference>
<dbReference type="PANTHER" id="PTHR11638:SF181">
    <property type="entry name" value="ATPASE SUBUNIT OF ATP-DEPENDENT PROTEASE"/>
    <property type="match status" value="1"/>
</dbReference>
<keyword evidence="2" id="KW-0547">Nucleotide-binding</keyword>
<dbReference type="Pfam" id="PF07724">
    <property type="entry name" value="AAA_2"/>
    <property type="match status" value="1"/>
</dbReference>
<evidence type="ECO:0000313" key="6">
    <source>
        <dbReference type="Proteomes" id="UP000305417"/>
    </source>
</evidence>
<organism evidence="5 6">
    <name type="scientific">Aliarcobacter cibarius</name>
    <dbReference type="NCBI Taxonomy" id="255507"/>
    <lineage>
        <taxon>Bacteria</taxon>
        <taxon>Pseudomonadati</taxon>
        <taxon>Campylobacterota</taxon>
        <taxon>Epsilonproteobacteria</taxon>
        <taxon>Campylobacterales</taxon>
        <taxon>Arcobacteraceae</taxon>
        <taxon>Aliarcobacter</taxon>
    </lineage>
</organism>
<dbReference type="InterPro" id="IPR001270">
    <property type="entry name" value="ClpA/B"/>
</dbReference>
<dbReference type="Proteomes" id="UP000305417">
    <property type="component" value="Unassembled WGS sequence"/>
</dbReference>
<gene>
    <name evidence="5" type="ORF">FE247_08870</name>
</gene>
<accession>A0ABY2V2K8</accession>
<evidence type="ECO:0000256" key="3">
    <source>
        <dbReference type="ARBA" id="ARBA00022840"/>
    </source>
</evidence>
<dbReference type="RefSeq" id="WP_138109014.1">
    <property type="nucleotide sequence ID" value="NZ_CP043857.1"/>
</dbReference>
<proteinExistence type="predicted"/>